<evidence type="ECO:0000313" key="2">
    <source>
        <dbReference type="EMBL" id="QNM14047.1"/>
    </source>
</evidence>
<keyword evidence="1" id="KW-0472">Membrane</keyword>
<feature type="transmembrane region" description="Helical" evidence="1">
    <location>
        <begin position="110"/>
        <end position="129"/>
    </location>
</feature>
<dbReference type="KEGG" id="ehn:H9Q80_08960"/>
<keyword evidence="1" id="KW-1133">Transmembrane helix</keyword>
<reference evidence="2 3" key="1">
    <citation type="submission" date="2020-08" db="EMBL/GenBank/DDBJ databases">
        <authorList>
            <person name="Liu C."/>
            <person name="Sun Q."/>
        </authorList>
    </citation>
    <scope>NUCLEOTIDE SEQUENCE [LARGE SCALE GENOMIC DNA]</scope>
    <source>
        <strain evidence="2 3">NSJ-61</strain>
    </source>
</reference>
<dbReference type="GO" id="GO:0022857">
    <property type="term" value="F:transmembrane transporter activity"/>
    <property type="evidence" value="ECO:0007669"/>
    <property type="project" value="UniProtKB-UniRule"/>
</dbReference>
<evidence type="ECO:0000256" key="1">
    <source>
        <dbReference type="HAMAP-Rule" id="MF_02088"/>
    </source>
</evidence>
<feature type="transmembrane region" description="Helical" evidence="1">
    <location>
        <begin position="150"/>
        <end position="170"/>
    </location>
</feature>
<sequence length="214" mass="23449">MSNFKMKLLIYFAAISAGTLLISNLSAVKLWNLFGIAVDGGVVLFPITYIMGDLIVEFYGKKIAKSIIFAGFFVNILAILVFYIVIALPAYDGWNMQEAYASVLGFTPRIIIGSLIAYLCSNIFNNFIFTKLKNGNGIFASSFIARALGSSAFAHIIDSFIFETIAFFGVLAFQEFLAQAIFAYVLGIGFEIVLSPIEAFIAKKLGGKLEHDNI</sequence>
<comment type="function">
    <text evidence="1">Involved in the import of queuosine (Q) precursors, required for Q precursor salvage.</text>
</comment>
<dbReference type="PANTHER" id="PTHR34300:SF2">
    <property type="entry name" value="QUEUOSINE PRECURSOR TRANSPORTER-RELATED"/>
    <property type="match status" value="1"/>
</dbReference>
<keyword evidence="3" id="KW-1185">Reference proteome</keyword>
<dbReference type="HAMAP" id="MF_02088">
    <property type="entry name" value="Q_prec_transport"/>
    <property type="match status" value="1"/>
</dbReference>
<comment type="subcellular location">
    <subcellularLocation>
        <location evidence="1">Cell membrane</location>
        <topology evidence="1">Multi-pass membrane protein</topology>
    </subcellularLocation>
</comment>
<dbReference type="AlphaFoldDB" id="A0A7G9GTB5"/>
<dbReference type="EMBL" id="CP060636">
    <property type="protein sequence ID" value="QNM14047.1"/>
    <property type="molecule type" value="Genomic_DNA"/>
</dbReference>
<gene>
    <name evidence="2" type="ORF">H9Q80_08960</name>
</gene>
<organism evidence="2 3">
    <name type="scientific">[Eubacterium] hominis</name>
    <dbReference type="NCBI Taxonomy" id="2764325"/>
    <lineage>
        <taxon>Bacteria</taxon>
        <taxon>Bacillati</taxon>
        <taxon>Bacillota</taxon>
        <taxon>Erysipelotrichia</taxon>
        <taxon>Erysipelotrichales</taxon>
        <taxon>Erysipelotrichaceae</taxon>
        <taxon>Amedibacillus</taxon>
    </lineage>
</organism>
<protein>
    <recommendedName>
        <fullName evidence="1">Probable queuosine precursor transporter</fullName>
        <shortName evidence="1">Q precursor transporter</shortName>
    </recommendedName>
</protein>
<feature type="transmembrane region" description="Helical" evidence="1">
    <location>
        <begin position="43"/>
        <end position="60"/>
    </location>
</feature>
<feature type="transmembrane region" description="Helical" evidence="1">
    <location>
        <begin position="67"/>
        <end position="90"/>
    </location>
</feature>
<keyword evidence="1" id="KW-0813">Transport</keyword>
<dbReference type="NCBIfam" id="TIGR00697">
    <property type="entry name" value="queuosine precursor transporter"/>
    <property type="match status" value="1"/>
</dbReference>
<accession>A0A7G9GTB5</accession>
<dbReference type="GO" id="GO:0005886">
    <property type="term" value="C:plasma membrane"/>
    <property type="evidence" value="ECO:0007669"/>
    <property type="project" value="UniProtKB-SubCell"/>
</dbReference>
<evidence type="ECO:0000313" key="3">
    <source>
        <dbReference type="Proteomes" id="UP000515856"/>
    </source>
</evidence>
<dbReference type="InterPro" id="IPR003744">
    <property type="entry name" value="YhhQ"/>
</dbReference>
<keyword evidence="1" id="KW-0812">Transmembrane</keyword>
<dbReference type="Proteomes" id="UP000515856">
    <property type="component" value="Chromosome"/>
</dbReference>
<name>A0A7G9GTB5_9FIRM</name>
<feature type="transmembrane region" description="Helical" evidence="1">
    <location>
        <begin position="176"/>
        <end position="194"/>
    </location>
</feature>
<dbReference type="RefSeq" id="WP_117453462.1">
    <property type="nucleotide sequence ID" value="NZ_JAQEFT010000009.1"/>
</dbReference>
<dbReference type="Pfam" id="PF02592">
    <property type="entry name" value="Vut_1"/>
    <property type="match status" value="1"/>
</dbReference>
<proteinExistence type="inferred from homology"/>
<dbReference type="PANTHER" id="PTHR34300">
    <property type="entry name" value="QUEUOSINE PRECURSOR TRANSPORTER-RELATED"/>
    <property type="match status" value="1"/>
</dbReference>
<keyword evidence="1" id="KW-1003">Cell membrane</keyword>
<comment type="similarity">
    <text evidence="1">Belongs to the vitamin uptake transporter (VUT/ECF) (TC 2.A.88) family. Q precursor transporter subfamily.</text>
</comment>